<gene>
    <name evidence="1" type="ORF">PoB_006334200</name>
</gene>
<reference evidence="1 2" key="1">
    <citation type="journal article" date="2021" name="Elife">
        <title>Chloroplast acquisition without the gene transfer in kleptoplastic sea slugs, Plakobranchus ocellatus.</title>
        <authorList>
            <person name="Maeda T."/>
            <person name="Takahashi S."/>
            <person name="Yoshida T."/>
            <person name="Shimamura S."/>
            <person name="Takaki Y."/>
            <person name="Nagai Y."/>
            <person name="Toyoda A."/>
            <person name="Suzuki Y."/>
            <person name="Arimoto A."/>
            <person name="Ishii H."/>
            <person name="Satoh N."/>
            <person name="Nishiyama T."/>
            <person name="Hasebe M."/>
            <person name="Maruyama T."/>
            <person name="Minagawa J."/>
            <person name="Obokata J."/>
            <person name="Shigenobu S."/>
        </authorList>
    </citation>
    <scope>NUCLEOTIDE SEQUENCE [LARGE SCALE GENOMIC DNA]</scope>
</reference>
<evidence type="ECO:0000313" key="2">
    <source>
        <dbReference type="Proteomes" id="UP000735302"/>
    </source>
</evidence>
<accession>A0AAV4CY56</accession>
<keyword evidence="2" id="KW-1185">Reference proteome</keyword>
<comment type="caution">
    <text evidence="1">The sequence shown here is derived from an EMBL/GenBank/DDBJ whole genome shotgun (WGS) entry which is preliminary data.</text>
</comment>
<dbReference type="AlphaFoldDB" id="A0AAV4CY56"/>
<dbReference type="Proteomes" id="UP000735302">
    <property type="component" value="Unassembled WGS sequence"/>
</dbReference>
<organism evidence="1 2">
    <name type="scientific">Plakobranchus ocellatus</name>
    <dbReference type="NCBI Taxonomy" id="259542"/>
    <lineage>
        <taxon>Eukaryota</taxon>
        <taxon>Metazoa</taxon>
        <taxon>Spiralia</taxon>
        <taxon>Lophotrochozoa</taxon>
        <taxon>Mollusca</taxon>
        <taxon>Gastropoda</taxon>
        <taxon>Heterobranchia</taxon>
        <taxon>Euthyneura</taxon>
        <taxon>Panpulmonata</taxon>
        <taxon>Sacoglossa</taxon>
        <taxon>Placobranchoidea</taxon>
        <taxon>Plakobranchidae</taxon>
        <taxon>Plakobranchus</taxon>
    </lineage>
</organism>
<sequence>MIFIDFSLNSNKKEFVTELKRCSANCEFRELKDSLIRDRIVCGIRSSQLRDSDLTLDKAITLGRAEEKAKQLAEMRETKVESVKTGKRKDHRTKHKEYICKRC</sequence>
<protein>
    <submittedName>
        <fullName evidence="1">Retrovirus-related pol polyprotein from transposon 17.6</fullName>
    </submittedName>
</protein>
<evidence type="ECO:0000313" key="1">
    <source>
        <dbReference type="EMBL" id="GFO36837.1"/>
    </source>
</evidence>
<proteinExistence type="predicted"/>
<dbReference type="EMBL" id="BLXT01007142">
    <property type="protein sequence ID" value="GFO36837.1"/>
    <property type="molecule type" value="Genomic_DNA"/>
</dbReference>
<name>A0AAV4CY56_9GAST</name>